<feature type="compositionally biased region" description="Basic and acidic residues" evidence="1">
    <location>
        <begin position="98"/>
        <end position="127"/>
    </location>
</feature>
<proteinExistence type="predicted"/>
<sequence length="311" mass="31726">MCEATGWKATLMVGVPLPSAEGCIHVIGVHSGKTSQPIHMDFGHFFANATPLKNARQLDTQGVDVIGLDQVEGGDPSHDEAGETHGPGDASGDQNTAGERDAGSGDKGKTAEEPEKEPAVEAEKDSAPSDNPGPSSSVAPSPLISAHPSLGVTLTPHRTPTTPLSATSSAPQSTLPASTSSTRRSQAPATLSVPVPVPVPHPTSLSLSLAPSPLPPLRPTESSTDSHRPVPPAAQSLPALVGESPITRKHKLSPGKKASTLASSQLNTVSPSKPASSNHKQRKGAPQTSNSLSTAKRTPASSAKAPPPARF</sequence>
<evidence type="ECO:0000313" key="3">
    <source>
        <dbReference type="Proteomes" id="UP000284842"/>
    </source>
</evidence>
<evidence type="ECO:0000256" key="1">
    <source>
        <dbReference type="SAM" id="MobiDB-lite"/>
    </source>
</evidence>
<accession>A0A409YI97</accession>
<dbReference type="Proteomes" id="UP000284842">
    <property type="component" value="Unassembled WGS sequence"/>
</dbReference>
<evidence type="ECO:0000313" key="2">
    <source>
        <dbReference type="EMBL" id="PPR02718.1"/>
    </source>
</evidence>
<feature type="compositionally biased region" description="Low complexity" evidence="1">
    <location>
        <begin position="294"/>
        <end position="304"/>
    </location>
</feature>
<protein>
    <submittedName>
        <fullName evidence="2">Uncharacterized protein</fullName>
    </submittedName>
</protein>
<dbReference type="AlphaFoldDB" id="A0A409YI97"/>
<feature type="compositionally biased region" description="Polar residues" evidence="1">
    <location>
        <begin position="260"/>
        <end position="278"/>
    </location>
</feature>
<organism evidence="2 3">
    <name type="scientific">Panaeolus cyanescens</name>
    <dbReference type="NCBI Taxonomy" id="181874"/>
    <lineage>
        <taxon>Eukaryota</taxon>
        <taxon>Fungi</taxon>
        <taxon>Dikarya</taxon>
        <taxon>Basidiomycota</taxon>
        <taxon>Agaricomycotina</taxon>
        <taxon>Agaricomycetes</taxon>
        <taxon>Agaricomycetidae</taxon>
        <taxon>Agaricales</taxon>
        <taxon>Agaricineae</taxon>
        <taxon>Galeropsidaceae</taxon>
        <taxon>Panaeolus</taxon>
    </lineage>
</organism>
<feature type="region of interest" description="Disordered" evidence="1">
    <location>
        <begin position="68"/>
        <end position="311"/>
    </location>
</feature>
<dbReference type="InParanoid" id="A0A409YI97"/>
<comment type="caution">
    <text evidence="2">The sequence shown here is derived from an EMBL/GenBank/DDBJ whole genome shotgun (WGS) entry which is preliminary data.</text>
</comment>
<dbReference type="EMBL" id="NHTK01001153">
    <property type="protein sequence ID" value="PPR02718.1"/>
    <property type="molecule type" value="Genomic_DNA"/>
</dbReference>
<reference evidence="2 3" key="1">
    <citation type="journal article" date="2018" name="Evol. Lett.">
        <title>Horizontal gene cluster transfer increased hallucinogenic mushroom diversity.</title>
        <authorList>
            <person name="Reynolds H.T."/>
            <person name="Vijayakumar V."/>
            <person name="Gluck-Thaler E."/>
            <person name="Korotkin H.B."/>
            <person name="Matheny P.B."/>
            <person name="Slot J.C."/>
        </authorList>
    </citation>
    <scope>NUCLEOTIDE SEQUENCE [LARGE SCALE GENOMIC DNA]</scope>
    <source>
        <strain evidence="2 3">2629</strain>
    </source>
</reference>
<feature type="compositionally biased region" description="Low complexity" evidence="1">
    <location>
        <begin position="202"/>
        <end position="211"/>
    </location>
</feature>
<name>A0A409YI97_9AGAR</name>
<feature type="compositionally biased region" description="Polar residues" evidence="1">
    <location>
        <begin position="128"/>
        <end position="139"/>
    </location>
</feature>
<feature type="compositionally biased region" description="Low complexity" evidence="1">
    <location>
        <begin position="153"/>
        <end position="194"/>
    </location>
</feature>
<keyword evidence="3" id="KW-1185">Reference proteome</keyword>
<gene>
    <name evidence="2" type="ORF">CVT24_002095</name>
</gene>